<sequence length="128" mass="13555">MQLPAVAFPAYYVLATLFLMKVICAQELHTVYIVNNCGKGYPVLGGLYGEFYPTTDPTTTLTFQGPAWGLLSHAFSVAAGFAYYGGCNGAGMNCTSADCPGAKHNSSEGWLQVSCTSASVSLEITFCE</sequence>
<dbReference type="STRING" id="34475.A0A4Y9YUK7"/>
<evidence type="ECO:0000256" key="1">
    <source>
        <dbReference type="SAM" id="SignalP"/>
    </source>
</evidence>
<dbReference type="AlphaFoldDB" id="A0A4Y9YUK7"/>
<feature type="signal peptide" evidence="1">
    <location>
        <begin position="1"/>
        <end position="25"/>
    </location>
</feature>
<organism evidence="2 3">
    <name type="scientific">Rhodofomes roseus</name>
    <dbReference type="NCBI Taxonomy" id="34475"/>
    <lineage>
        <taxon>Eukaryota</taxon>
        <taxon>Fungi</taxon>
        <taxon>Dikarya</taxon>
        <taxon>Basidiomycota</taxon>
        <taxon>Agaricomycotina</taxon>
        <taxon>Agaricomycetes</taxon>
        <taxon>Polyporales</taxon>
        <taxon>Rhodofomes</taxon>
    </lineage>
</organism>
<keyword evidence="1" id="KW-0732">Signal</keyword>
<protein>
    <submittedName>
        <fullName evidence="2">Uncharacterized protein</fullName>
    </submittedName>
</protein>
<comment type="caution">
    <text evidence="2">The sequence shown here is derived from an EMBL/GenBank/DDBJ whole genome shotgun (WGS) entry which is preliminary data.</text>
</comment>
<gene>
    <name evidence="2" type="ORF">EVJ58_g2394</name>
</gene>
<dbReference type="EMBL" id="SEKV01000088">
    <property type="protein sequence ID" value="TFY64769.1"/>
    <property type="molecule type" value="Genomic_DNA"/>
</dbReference>
<reference evidence="2 3" key="1">
    <citation type="submission" date="2019-01" db="EMBL/GenBank/DDBJ databases">
        <title>Genome sequencing of the rare red list fungi Fomitopsis rosea.</title>
        <authorList>
            <person name="Buettner E."/>
            <person name="Kellner H."/>
        </authorList>
    </citation>
    <scope>NUCLEOTIDE SEQUENCE [LARGE SCALE GENOMIC DNA]</scope>
    <source>
        <strain evidence="2 3">DSM 105464</strain>
    </source>
</reference>
<proteinExistence type="predicted"/>
<evidence type="ECO:0000313" key="2">
    <source>
        <dbReference type="EMBL" id="TFY64769.1"/>
    </source>
</evidence>
<accession>A0A4Y9YUK7</accession>
<evidence type="ECO:0000313" key="3">
    <source>
        <dbReference type="Proteomes" id="UP000298390"/>
    </source>
</evidence>
<dbReference type="Proteomes" id="UP000298390">
    <property type="component" value="Unassembled WGS sequence"/>
</dbReference>
<feature type="chain" id="PRO_5021492561" evidence="1">
    <location>
        <begin position="26"/>
        <end position="128"/>
    </location>
</feature>
<name>A0A4Y9YUK7_9APHY</name>